<dbReference type="CDD" id="cd06260">
    <property type="entry name" value="DUF820-like"/>
    <property type="match status" value="1"/>
</dbReference>
<dbReference type="InterPro" id="IPR011335">
    <property type="entry name" value="Restrct_endonuc-II-like"/>
</dbReference>
<accession>A0A1U7MV94</accession>
<dbReference type="Proteomes" id="UP000186657">
    <property type="component" value="Unassembled WGS sequence"/>
</dbReference>
<dbReference type="PANTHER" id="PTHR36558:SF1">
    <property type="entry name" value="RESTRICTION ENDONUCLEASE DOMAIN-CONTAINING PROTEIN-RELATED"/>
    <property type="match status" value="1"/>
</dbReference>
<proteinExistence type="predicted"/>
<reference evidence="2 3" key="1">
    <citation type="submission" date="2016-10" db="EMBL/GenBank/DDBJ databases">
        <title>Comparative genomics uncovers the prolific and rare metabolic potential of the cyanobacterial genus Moorea.</title>
        <authorList>
            <person name="Leao T."/>
            <person name="Castelao G."/>
            <person name="Korobeynikov A."/>
            <person name="Monroe E.A."/>
            <person name="Podell S."/>
            <person name="Glukhov E."/>
            <person name="Allen E."/>
            <person name="Gerwick W.H."/>
            <person name="Gerwick L."/>
        </authorList>
    </citation>
    <scope>NUCLEOTIDE SEQUENCE [LARGE SCALE GENOMIC DNA]</scope>
    <source>
        <strain evidence="2 3">PNG5-198</strain>
    </source>
</reference>
<comment type="caution">
    <text evidence="2">The sequence shown here is derived from an EMBL/GenBank/DDBJ whole genome shotgun (WGS) entry which is preliminary data.</text>
</comment>
<dbReference type="InterPro" id="IPR012296">
    <property type="entry name" value="Nuclease_put_TT1808"/>
</dbReference>
<dbReference type="Pfam" id="PF05685">
    <property type="entry name" value="Uma2"/>
    <property type="match status" value="1"/>
</dbReference>
<name>A0A1U7MV94_9CYAN</name>
<dbReference type="RefSeq" id="WP_075906794.1">
    <property type="nucleotide sequence ID" value="NZ_MKZS01000005.1"/>
</dbReference>
<dbReference type="SUPFAM" id="SSF52980">
    <property type="entry name" value="Restriction endonuclease-like"/>
    <property type="match status" value="1"/>
</dbReference>
<dbReference type="Gene3D" id="3.90.1570.10">
    <property type="entry name" value="tt1808, chain A"/>
    <property type="match status" value="1"/>
</dbReference>
<feature type="domain" description="Putative restriction endonuclease" evidence="1">
    <location>
        <begin position="13"/>
        <end position="175"/>
    </location>
</feature>
<evidence type="ECO:0000313" key="2">
    <source>
        <dbReference type="EMBL" id="OLT55940.1"/>
    </source>
</evidence>
<dbReference type="PANTHER" id="PTHR36558">
    <property type="entry name" value="GLR1098 PROTEIN"/>
    <property type="match status" value="1"/>
</dbReference>
<keyword evidence="3" id="KW-1185">Reference proteome</keyword>
<dbReference type="EMBL" id="MKZS01000005">
    <property type="protein sequence ID" value="OLT55940.1"/>
    <property type="molecule type" value="Genomic_DNA"/>
</dbReference>
<protein>
    <recommendedName>
        <fullName evidence="1">Putative restriction endonuclease domain-containing protein</fullName>
    </recommendedName>
</protein>
<dbReference type="AlphaFoldDB" id="A0A1U7MV94"/>
<evidence type="ECO:0000259" key="1">
    <source>
        <dbReference type="Pfam" id="PF05685"/>
    </source>
</evidence>
<organism evidence="2 3">
    <name type="scientific">Moorena bouillonii PNG</name>
    <dbReference type="NCBI Taxonomy" id="568701"/>
    <lineage>
        <taxon>Bacteria</taxon>
        <taxon>Bacillati</taxon>
        <taxon>Cyanobacteriota</taxon>
        <taxon>Cyanophyceae</taxon>
        <taxon>Coleofasciculales</taxon>
        <taxon>Coleofasciculaceae</taxon>
        <taxon>Moorena</taxon>
    </lineage>
</organism>
<evidence type="ECO:0000313" key="3">
    <source>
        <dbReference type="Proteomes" id="UP000186657"/>
    </source>
</evidence>
<dbReference type="InterPro" id="IPR008538">
    <property type="entry name" value="Uma2"/>
</dbReference>
<gene>
    <name evidence="2" type="ORF">BJP37_32380</name>
</gene>
<sequence>MLLKDKKRYYTADEYLELEEAADYKSEYRDGEILPMAGGTTNHNKIALNFAAHLKFALKGQAYDIYIGDVRLWIPDYSQYTYPDTMVIQGKPIYTGKGKTTVMNPLLIVEVLSKSTRNYDQGEKFLYYRSIPQFKEYILIDQARYHVIQHTKTSEGQWLLTEQTSEAAILELSTIDFKLNFSDIYEGVNFEEDDETCQV</sequence>